<proteinExistence type="inferred from homology"/>
<evidence type="ECO:0000256" key="2">
    <source>
        <dbReference type="ARBA" id="ARBA00009773"/>
    </source>
</evidence>
<feature type="transmembrane region" description="Helical" evidence="6">
    <location>
        <begin position="316"/>
        <end position="335"/>
    </location>
</feature>
<feature type="transmembrane region" description="Helical" evidence="6">
    <location>
        <begin position="62"/>
        <end position="95"/>
    </location>
</feature>
<comment type="caution">
    <text evidence="7">The sequence shown here is derived from an EMBL/GenBank/DDBJ whole genome shotgun (WGS) entry which is preliminary data.</text>
</comment>
<evidence type="ECO:0000256" key="3">
    <source>
        <dbReference type="ARBA" id="ARBA00022692"/>
    </source>
</evidence>
<name>A0A317L5Y1_9BACI</name>
<feature type="transmembrane region" description="Helical" evidence="6">
    <location>
        <begin position="9"/>
        <end position="27"/>
    </location>
</feature>
<feature type="transmembrane region" description="Helical" evidence="6">
    <location>
        <begin position="286"/>
        <end position="304"/>
    </location>
</feature>
<dbReference type="InterPro" id="IPR014227">
    <property type="entry name" value="YtvI-like"/>
</dbReference>
<evidence type="ECO:0000313" key="8">
    <source>
        <dbReference type="Proteomes" id="UP000245624"/>
    </source>
</evidence>
<dbReference type="InterPro" id="IPR002549">
    <property type="entry name" value="AI-2E-like"/>
</dbReference>
<evidence type="ECO:0000256" key="1">
    <source>
        <dbReference type="ARBA" id="ARBA00004141"/>
    </source>
</evidence>
<sequence>MAKLNAKMLYRIGLFIFGLGLTVYIFYFLFQYLFPLLLACCFSLLLYPIIKLISDKTTISHLWACLFVIFFTIAFIIFLLVFVVFEVIEGVIYLAKWLPEPFHAFLIDFTAAVNSFLLPYIQKIGAYLDNLSPEQSALMKEQLDEISISFADQIANFLENFLSWLGLQLAALPGTITIIIFSLLCTFFICKDWERFYHYVSKKVSSDLLSVPFNIYQQLKVTLVKYITAQIILVSISWVTIFIGLLLLKVKHAFTISIIVAIMDVLPILGTGLIFIPWILFLFVSGNSWLGFCVLSLFGFVMIQRQVLEPKLISQAIGIHPMLTILAIYLGFQLFGINGLWIAPAFLFFMKACYHAGLFSMILTYIQKGKFG</sequence>
<dbReference type="Pfam" id="PF01594">
    <property type="entry name" value="AI-2E_transport"/>
    <property type="match status" value="1"/>
</dbReference>
<feature type="transmembrane region" description="Helical" evidence="6">
    <location>
        <begin position="341"/>
        <end position="366"/>
    </location>
</feature>
<dbReference type="PANTHER" id="PTHR21716:SF68">
    <property type="entry name" value="TRANSPORT PROTEIN YTVI-RELATED"/>
    <property type="match status" value="1"/>
</dbReference>
<dbReference type="OrthoDB" id="9774361at2"/>
<feature type="transmembrane region" description="Helical" evidence="6">
    <location>
        <begin position="169"/>
        <end position="189"/>
    </location>
</feature>
<keyword evidence="5 6" id="KW-0472">Membrane</keyword>
<dbReference type="NCBIfam" id="TIGR02872">
    <property type="entry name" value="spore_ytvI"/>
    <property type="match status" value="1"/>
</dbReference>
<feature type="transmembrane region" description="Helical" evidence="6">
    <location>
        <begin position="33"/>
        <end position="50"/>
    </location>
</feature>
<protein>
    <submittedName>
        <fullName evidence="7">Sporulation integral membrane protein YtvI</fullName>
    </submittedName>
</protein>
<evidence type="ECO:0000256" key="5">
    <source>
        <dbReference type="ARBA" id="ARBA00023136"/>
    </source>
</evidence>
<keyword evidence="4 6" id="KW-1133">Transmembrane helix</keyword>
<dbReference type="RefSeq" id="WP_109983886.1">
    <property type="nucleotide sequence ID" value="NZ_JAJUIE010000022.1"/>
</dbReference>
<dbReference type="GO" id="GO:0016020">
    <property type="term" value="C:membrane"/>
    <property type="evidence" value="ECO:0007669"/>
    <property type="project" value="UniProtKB-SubCell"/>
</dbReference>
<comment type="similarity">
    <text evidence="2">Belongs to the autoinducer-2 exporter (AI-2E) (TC 2.A.86) family.</text>
</comment>
<evidence type="ECO:0000313" key="7">
    <source>
        <dbReference type="EMBL" id="PWU69179.1"/>
    </source>
</evidence>
<dbReference type="PANTHER" id="PTHR21716">
    <property type="entry name" value="TRANSMEMBRANE PROTEIN"/>
    <property type="match status" value="1"/>
</dbReference>
<feature type="transmembrane region" description="Helical" evidence="6">
    <location>
        <begin position="101"/>
        <end position="121"/>
    </location>
</feature>
<evidence type="ECO:0000256" key="4">
    <source>
        <dbReference type="ARBA" id="ARBA00022989"/>
    </source>
</evidence>
<dbReference type="Proteomes" id="UP000245624">
    <property type="component" value="Unassembled WGS sequence"/>
</dbReference>
<feature type="transmembrane region" description="Helical" evidence="6">
    <location>
        <begin position="226"/>
        <end position="248"/>
    </location>
</feature>
<evidence type="ECO:0000256" key="6">
    <source>
        <dbReference type="SAM" id="Phobius"/>
    </source>
</evidence>
<dbReference type="GO" id="GO:0055085">
    <property type="term" value="P:transmembrane transport"/>
    <property type="evidence" value="ECO:0007669"/>
    <property type="project" value="TreeGrafter"/>
</dbReference>
<comment type="subcellular location">
    <subcellularLocation>
        <location evidence="1">Membrane</location>
        <topology evidence="1">Multi-pass membrane protein</topology>
    </subcellularLocation>
</comment>
<accession>A0A317L5Y1</accession>
<dbReference type="AlphaFoldDB" id="A0A317L5Y1"/>
<feature type="transmembrane region" description="Helical" evidence="6">
    <location>
        <begin position="255"/>
        <end position="280"/>
    </location>
</feature>
<gene>
    <name evidence="7" type="primary">ytvI</name>
    <name evidence="7" type="ORF">DLJ74_06705</name>
</gene>
<organism evidence="7 8">
    <name type="scientific">Gracilibacillus dipsosauri</name>
    <dbReference type="NCBI Taxonomy" id="178340"/>
    <lineage>
        <taxon>Bacteria</taxon>
        <taxon>Bacillati</taxon>
        <taxon>Bacillota</taxon>
        <taxon>Bacilli</taxon>
        <taxon>Bacillales</taxon>
        <taxon>Bacillaceae</taxon>
        <taxon>Gracilibacillus</taxon>
    </lineage>
</organism>
<keyword evidence="8" id="KW-1185">Reference proteome</keyword>
<keyword evidence="3 6" id="KW-0812">Transmembrane</keyword>
<reference evidence="7 8" key="1">
    <citation type="submission" date="2018-05" db="EMBL/GenBank/DDBJ databases">
        <title>Genomic analysis of Gracilibacillus dipsosauri DD1 reveals novel features of a salt-tolerant amylase.</title>
        <authorList>
            <person name="Deutch C.E."/>
            <person name="Yang S."/>
        </authorList>
    </citation>
    <scope>NUCLEOTIDE SEQUENCE [LARGE SCALE GENOMIC DNA]</scope>
    <source>
        <strain evidence="7 8">DD1</strain>
    </source>
</reference>
<dbReference type="EMBL" id="QGTD01000006">
    <property type="protein sequence ID" value="PWU69179.1"/>
    <property type="molecule type" value="Genomic_DNA"/>
</dbReference>